<dbReference type="InterPro" id="IPR023198">
    <property type="entry name" value="PGP-like_dom2"/>
</dbReference>
<dbReference type="EMBL" id="JAYFSJ010000016">
    <property type="protein sequence ID" value="MEN7432974.1"/>
    <property type="molecule type" value="Genomic_DNA"/>
</dbReference>
<reference evidence="6 7" key="1">
    <citation type="submission" date="2023-12" db="EMBL/GenBank/DDBJ databases">
        <title>Chromobacterium sp. strain TRC.1.1.SA producing antimicrobial pigment.</title>
        <authorList>
            <person name="Verma N."/>
            <person name="Choksket S."/>
            <person name="Pinnaka A.K."/>
            <person name="Korpole S."/>
        </authorList>
    </citation>
    <scope>NUCLEOTIDE SEQUENCE [LARGE SCALE GENOMIC DNA]</scope>
    <source>
        <strain evidence="6 7">TRC1.1.SA</strain>
    </source>
</reference>
<keyword evidence="5" id="KW-0119">Carbohydrate metabolism</keyword>
<organism evidence="6 7">
    <name type="scientific">Chromobacterium indicum</name>
    <dbReference type="NCBI Taxonomy" id="3110228"/>
    <lineage>
        <taxon>Bacteria</taxon>
        <taxon>Pseudomonadati</taxon>
        <taxon>Pseudomonadota</taxon>
        <taxon>Betaproteobacteria</taxon>
        <taxon>Neisseriales</taxon>
        <taxon>Chromobacteriaceae</taxon>
        <taxon>Chromobacterium</taxon>
    </lineage>
</organism>
<dbReference type="NCBIfam" id="TIGR01509">
    <property type="entry name" value="HAD-SF-IA-v3"/>
    <property type="match status" value="1"/>
</dbReference>
<keyword evidence="3" id="KW-0479">Metal-binding</keyword>
<dbReference type="PANTHER" id="PTHR46193">
    <property type="entry name" value="6-PHOSPHOGLUCONATE PHOSPHATASE"/>
    <property type="match status" value="1"/>
</dbReference>
<dbReference type="SFLD" id="SFLDG01135">
    <property type="entry name" value="C1.5.6:_HAD__Beta-PGM__Phospha"/>
    <property type="match status" value="1"/>
</dbReference>
<dbReference type="RefSeq" id="WP_346790197.1">
    <property type="nucleotide sequence ID" value="NZ_JAYFSJ010000016.1"/>
</dbReference>
<dbReference type="InterPro" id="IPR041492">
    <property type="entry name" value="HAD_2"/>
</dbReference>
<sequence length="231" mass="25065">MMSQADFTLLFDLDGTLVDTDILHFGAYQTLLADHKRSITMQIYKERIMGAPNDAIMRELFPDLSLDSHRRLAERKEELFRAAIGKLEPTPGALTLFEWAEARRVPIAVVTNAPRINAERMLAGLELLGRIDALVIGEELPRGKPDPLPYLTGLQRLGGRAERALAFEDSLSGARAASAAGIHTFGIGTSLPAASLLDAGADEVIADFTAAELWRRLDALELGAEAEESGA</sequence>
<evidence type="ECO:0000256" key="2">
    <source>
        <dbReference type="ARBA" id="ARBA00006171"/>
    </source>
</evidence>
<dbReference type="InterPro" id="IPR036412">
    <property type="entry name" value="HAD-like_sf"/>
</dbReference>
<protein>
    <submittedName>
        <fullName evidence="6">HAD family phosphatase</fullName>
    </submittedName>
</protein>
<dbReference type="Pfam" id="PF13419">
    <property type="entry name" value="HAD_2"/>
    <property type="match status" value="1"/>
</dbReference>
<dbReference type="Gene3D" id="1.10.150.240">
    <property type="entry name" value="Putative phosphatase, domain 2"/>
    <property type="match status" value="1"/>
</dbReference>
<comment type="similarity">
    <text evidence="2">Belongs to the HAD-like hydrolase superfamily. CbbY/CbbZ/Gph/YieH family.</text>
</comment>
<dbReference type="SUPFAM" id="SSF56784">
    <property type="entry name" value="HAD-like"/>
    <property type="match status" value="1"/>
</dbReference>
<evidence type="ECO:0000256" key="1">
    <source>
        <dbReference type="ARBA" id="ARBA00001946"/>
    </source>
</evidence>
<evidence type="ECO:0000256" key="3">
    <source>
        <dbReference type="ARBA" id="ARBA00022723"/>
    </source>
</evidence>
<dbReference type="CDD" id="cd07505">
    <property type="entry name" value="HAD_BPGM-like"/>
    <property type="match status" value="1"/>
</dbReference>
<keyword evidence="7" id="KW-1185">Reference proteome</keyword>
<comment type="caution">
    <text evidence="6">The sequence shown here is derived from an EMBL/GenBank/DDBJ whole genome shotgun (WGS) entry which is preliminary data.</text>
</comment>
<dbReference type="SFLD" id="SFLDG01129">
    <property type="entry name" value="C1.5:_HAD__Beta-PGM__Phosphata"/>
    <property type="match status" value="1"/>
</dbReference>
<dbReference type="SFLD" id="SFLDS00003">
    <property type="entry name" value="Haloacid_Dehalogenase"/>
    <property type="match status" value="1"/>
</dbReference>
<dbReference type="Proteomes" id="UP001405405">
    <property type="component" value="Unassembled WGS sequence"/>
</dbReference>
<keyword evidence="4" id="KW-0460">Magnesium</keyword>
<proteinExistence type="inferred from homology"/>
<gene>
    <name evidence="6" type="ORF">VA599_19700</name>
</gene>
<evidence type="ECO:0000313" key="7">
    <source>
        <dbReference type="Proteomes" id="UP001405405"/>
    </source>
</evidence>
<comment type="cofactor">
    <cofactor evidence="1">
        <name>Mg(2+)</name>
        <dbReference type="ChEBI" id="CHEBI:18420"/>
    </cofactor>
</comment>
<name>A0ABV0CS94_9NEIS</name>
<evidence type="ECO:0000256" key="5">
    <source>
        <dbReference type="ARBA" id="ARBA00023277"/>
    </source>
</evidence>
<evidence type="ECO:0000256" key="4">
    <source>
        <dbReference type="ARBA" id="ARBA00022842"/>
    </source>
</evidence>
<dbReference type="Gene3D" id="3.40.50.1000">
    <property type="entry name" value="HAD superfamily/HAD-like"/>
    <property type="match status" value="1"/>
</dbReference>
<dbReference type="InterPro" id="IPR006439">
    <property type="entry name" value="HAD-SF_hydro_IA"/>
</dbReference>
<dbReference type="InterPro" id="IPR023214">
    <property type="entry name" value="HAD_sf"/>
</dbReference>
<dbReference type="PANTHER" id="PTHR46193:SF18">
    <property type="entry name" value="HEXITOL PHOSPHATASE B"/>
    <property type="match status" value="1"/>
</dbReference>
<dbReference type="InterPro" id="IPR051600">
    <property type="entry name" value="Beta-PGM-like"/>
</dbReference>
<accession>A0ABV0CS94</accession>
<evidence type="ECO:0000313" key="6">
    <source>
        <dbReference type="EMBL" id="MEN7432974.1"/>
    </source>
</evidence>